<name>A0A0F9EQP2_9ZZZZ</name>
<evidence type="ECO:0000313" key="1">
    <source>
        <dbReference type="EMBL" id="KKL76349.1"/>
    </source>
</evidence>
<dbReference type="AlphaFoldDB" id="A0A0F9EQP2"/>
<sequence>MLTVWYPFNKAQEVMNVASKYTTFPESITKWRVFGTAAGKKGVKSYNIIYIKDDKIADAIAYIARLQQEFTDTIDGYVYKVEPLLSMSDILKIQAVKL</sequence>
<protein>
    <submittedName>
        <fullName evidence="1">Uncharacterized protein</fullName>
    </submittedName>
</protein>
<gene>
    <name evidence="1" type="ORF">LCGC14_2045770</name>
</gene>
<dbReference type="EMBL" id="LAZR01024075">
    <property type="protein sequence ID" value="KKL76349.1"/>
    <property type="molecule type" value="Genomic_DNA"/>
</dbReference>
<proteinExistence type="predicted"/>
<accession>A0A0F9EQP2</accession>
<organism evidence="1">
    <name type="scientific">marine sediment metagenome</name>
    <dbReference type="NCBI Taxonomy" id="412755"/>
    <lineage>
        <taxon>unclassified sequences</taxon>
        <taxon>metagenomes</taxon>
        <taxon>ecological metagenomes</taxon>
    </lineage>
</organism>
<reference evidence="1" key="1">
    <citation type="journal article" date="2015" name="Nature">
        <title>Complex archaea that bridge the gap between prokaryotes and eukaryotes.</title>
        <authorList>
            <person name="Spang A."/>
            <person name="Saw J.H."/>
            <person name="Jorgensen S.L."/>
            <person name="Zaremba-Niedzwiedzka K."/>
            <person name="Martijn J."/>
            <person name="Lind A.E."/>
            <person name="van Eijk R."/>
            <person name="Schleper C."/>
            <person name="Guy L."/>
            <person name="Ettema T.J."/>
        </authorList>
    </citation>
    <scope>NUCLEOTIDE SEQUENCE</scope>
</reference>
<comment type="caution">
    <text evidence="1">The sequence shown here is derived from an EMBL/GenBank/DDBJ whole genome shotgun (WGS) entry which is preliminary data.</text>
</comment>